<dbReference type="SUPFAM" id="SSF50129">
    <property type="entry name" value="GroES-like"/>
    <property type="match status" value="1"/>
</dbReference>
<keyword evidence="1" id="KW-0560">Oxidoreductase</keyword>
<reference evidence="5 6" key="1">
    <citation type="journal article" date="2020" name="Nat. Food">
        <title>A phased Vanilla planifolia genome enables genetic improvement of flavour and production.</title>
        <authorList>
            <person name="Hasing T."/>
            <person name="Tang H."/>
            <person name="Brym M."/>
            <person name="Khazi F."/>
            <person name="Huang T."/>
            <person name="Chambers A.H."/>
        </authorList>
    </citation>
    <scope>NUCLEOTIDE SEQUENCE [LARGE SCALE GENOMIC DNA]</scope>
    <source>
        <tissue evidence="4">Leaf</tissue>
    </source>
</reference>
<dbReference type="Proteomes" id="UP000639772">
    <property type="component" value="Unassembled WGS sequence"/>
</dbReference>
<dbReference type="PANTHER" id="PTHR43205:SF71">
    <property type="entry name" value="2-ALKENAL REDUCTASE (NADP(+)-DEPENDENT)-LIKE"/>
    <property type="match status" value="1"/>
</dbReference>
<dbReference type="InterPro" id="IPR045010">
    <property type="entry name" value="MDR_fam"/>
</dbReference>
<accession>A0A835RTT1</accession>
<sequence length="167" mass="19185">MAAEKVSNKRIIFKDYVTGYPKEEDMLLTSTDIELKVPVGSAAVLLKNLYLSCDPYMRERCRSLFVCYVLEREGNSSLNLLRNIFQICCLWVVGLVDHGVHLAQLLYDPGLLLVMGLAELWTRDTQTFKLRFGLGDSRMEEYSLIEAPERLPRLNTQMCPFPTILEF</sequence>
<evidence type="ECO:0000313" key="5">
    <source>
        <dbReference type="Proteomes" id="UP000636800"/>
    </source>
</evidence>
<evidence type="ECO:0000256" key="1">
    <source>
        <dbReference type="ARBA" id="ARBA00023002"/>
    </source>
</evidence>
<evidence type="ECO:0000313" key="6">
    <source>
        <dbReference type="Proteomes" id="UP000639772"/>
    </source>
</evidence>
<dbReference type="Proteomes" id="UP000636800">
    <property type="component" value="Chromosome 2"/>
</dbReference>
<dbReference type="GO" id="GO:0016628">
    <property type="term" value="F:oxidoreductase activity, acting on the CH-CH group of donors, NAD or NADP as acceptor"/>
    <property type="evidence" value="ECO:0007669"/>
    <property type="project" value="InterPro"/>
</dbReference>
<dbReference type="AlphaFoldDB" id="A0A835RTT1"/>
<evidence type="ECO:0000313" key="3">
    <source>
        <dbReference type="EMBL" id="KAG0492200.1"/>
    </source>
</evidence>
<dbReference type="InterPro" id="IPR041694">
    <property type="entry name" value="ADH_N_2"/>
</dbReference>
<name>A0A835RTT1_VANPL</name>
<dbReference type="EMBL" id="JADCNM010000002">
    <property type="protein sequence ID" value="KAG0494310.1"/>
    <property type="molecule type" value="Genomic_DNA"/>
</dbReference>
<protein>
    <recommendedName>
        <fullName evidence="2">Oxidoreductase N-terminal domain-containing protein</fullName>
    </recommendedName>
</protein>
<dbReference type="Gene3D" id="3.90.180.10">
    <property type="entry name" value="Medium-chain alcohol dehydrogenases, catalytic domain"/>
    <property type="match status" value="1"/>
</dbReference>
<feature type="domain" description="Oxidoreductase N-terminal" evidence="2">
    <location>
        <begin position="9"/>
        <end position="62"/>
    </location>
</feature>
<dbReference type="InterPro" id="IPR011032">
    <property type="entry name" value="GroES-like_sf"/>
</dbReference>
<dbReference type="Pfam" id="PF16884">
    <property type="entry name" value="ADH_N_2"/>
    <property type="match status" value="1"/>
</dbReference>
<gene>
    <name evidence="4" type="ORF">HPP92_005304</name>
    <name evidence="3" type="ORF">HPP92_005598</name>
</gene>
<keyword evidence="5" id="KW-1185">Reference proteome</keyword>
<proteinExistence type="predicted"/>
<dbReference type="PANTHER" id="PTHR43205">
    <property type="entry name" value="PROSTAGLANDIN REDUCTASE"/>
    <property type="match status" value="1"/>
</dbReference>
<organism evidence="4 6">
    <name type="scientific">Vanilla planifolia</name>
    <name type="common">Vanilla</name>
    <dbReference type="NCBI Taxonomy" id="51239"/>
    <lineage>
        <taxon>Eukaryota</taxon>
        <taxon>Viridiplantae</taxon>
        <taxon>Streptophyta</taxon>
        <taxon>Embryophyta</taxon>
        <taxon>Tracheophyta</taxon>
        <taxon>Spermatophyta</taxon>
        <taxon>Magnoliopsida</taxon>
        <taxon>Liliopsida</taxon>
        <taxon>Asparagales</taxon>
        <taxon>Orchidaceae</taxon>
        <taxon>Vanilloideae</taxon>
        <taxon>Vanilleae</taxon>
        <taxon>Vanilla</taxon>
    </lineage>
</organism>
<dbReference type="EMBL" id="JADCNL010000002">
    <property type="protein sequence ID" value="KAG0492200.1"/>
    <property type="molecule type" value="Genomic_DNA"/>
</dbReference>
<evidence type="ECO:0000259" key="2">
    <source>
        <dbReference type="Pfam" id="PF16884"/>
    </source>
</evidence>
<comment type="caution">
    <text evidence="4">The sequence shown here is derived from an EMBL/GenBank/DDBJ whole genome shotgun (WGS) entry which is preliminary data.</text>
</comment>
<evidence type="ECO:0000313" key="4">
    <source>
        <dbReference type="EMBL" id="KAG0494310.1"/>
    </source>
</evidence>
<dbReference type="OrthoDB" id="786696at2759"/>